<feature type="compositionally biased region" description="Polar residues" evidence="1">
    <location>
        <begin position="170"/>
        <end position="188"/>
    </location>
</feature>
<keyword evidence="3" id="KW-1185">Reference proteome</keyword>
<reference evidence="2" key="1">
    <citation type="submission" date="2019-10" db="EMBL/GenBank/DDBJ databases">
        <authorList>
            <consortium name="DOE Joint Genome Institute"/>
            <person name="Kuo A."/>
            <person name="Miyauchi S."/>
            <person name="Kiss E."/>
            <person name="Drula E."/>
            <person name="Kohler A."/>
            <person name="Sanchez-Garcia M."/>
            <person name="Andreopoulos B."/>
            <person name="Barry K.W."/>
            <person name="Bonito G."/>
            <person name="Buee M."/>
            <person name="Carver A."/>
            <person name="Chen C."/>
            <person name="Cichocki N."/>
            <person name="Clum A."/>
            <person name="Culley D."/>
            <person name="Crous P.W."/>
            <person name="Fauchery L."/>
            <person name="Girlanda M."/>
            <person name="Hayes R."/>
            <person name="Keri Z."/>
            <person name="LaButti K."/>
            <person name="Lipzen A."/>
            <person name="Lombard V."/>
            <person name="Magnuson J."/>
            <person name="Maillard F."/>
            <person name="Morin E."/>
            <person name="Murat C."/>
            <person name="Nolan M."/>
            <person name="Ohm R."/>
            <person name="Pangilinan J."/>
            <person name="Pereira M."/>
            <person name="Perotto S."/>
            <person name="Peter M."/>
            <person name="Riley R."/>
            <person name="Sitrit Y."/>
            <person name="Stielow B."/>
            <person name="Szollosi G."/>
            <person name="Zifcakova L."/>
            <person name="Stursova M."/>
            <person name="Spatafora J.W."/>
            <person name="Tedersoo L."/>
            <person name="Vaario L.-M."/>
            <person name="Yamada A."/>
            <person name="Yan M."/>
            <person name="Wang P."/>
            <person name="Xu J."/>
            <person name="Bruns T."/>
            <person name="Baldrian P."/>
            <person name="Vilgalys R."/>
            <person name="Henrissat B."/>
            <person name="Grigoriev I.V."/>
            <person name="Hibbett D."/>
            <person name="Nagy L.G."/>
            <person name="Martin F.M."/>
        </authorList>
    </citation>
    <scope>NUCLEOTIDE SEQUENCE</scope>
    <source>
        <strain evidence="2">Prilba</strain>
    </source>
</reference>
<feature type="region of interest" description="Disordered" evidence="1">
    <location>
        <begin position="324"/>
        <end position="378"/>
    </location>
</feature>
<dbReference type="AlphaFoldDB" id="A0A9P5N3S2"/>
<comment type="caution">
    <text evidence="2">The sequence shown here is derived from an EMBL/GenBank/DDBJ whole genome shotgun (WGS) entry which is preliminary data.</text>
</comment>
<dbReference type="OrthoDB" id="3235325at2759"/>
<feature type="region of interest" description="Disordered" evidence="1">
    <location>
        <begin position="152"/>
        <end position="188"/>
    </location>
</feature>
<dbReference type="EMBL" id="WHVB01000003">
    <property type="protein sequence ID" value="KAF8485261.1"/>
    <property type="molecule type" value="Genomic_DNA"/>
</dbReference>
<evidence type="ECO:0000313" key="2">
    <source>
        <dbReference type="EMBL" id="KAF8485261.1"/>
    </source>
</evidence>
<evidence type="ECO:0000256" key="1">
    <source>
        <dbReference type="SAM" id="MobiDB-lite"/>
    </source>
</evidence>
<feature type="compositionally biased region" description="Polar residues" evidence="1">
    <location>
        <begin position="546"/>
        <end position="559"/>
    </location>
</feature>
<accession>A0A9P5N3S2</accession>
<gene>
    <name evidence="2" type="ORF">DFH94DRAFT_679724</name>
</gene>
<feature type="region of interest" description="Disordered" evidence="1">
    <location>
        <begin position="546"/>
        <end position="575"/>
    </location>
</feature>
<sequence length="619" mass="67930">MSLTHAPLSIPLHAGDFDTNLSTQAHVSQVSFSLLPSSLDDYSVGSTSIPTQYLEAALLSPTQDSLGTLSSPESTINLNRATLGAYTRDSHFLTLYQQCKNRLSHATEALQRCEAQQKQLFLDHEHLKVTHEDLVTTHKILVHRLLNKSNEDKGELHHSLPADGPLPGQLSLSPSGVSHKSSKTPLPQLQKSDYPHIQFWTKEEWSKYKNDMDNSSNIGKKRGARGGTRASRGENVMFLFVEETNGASVDGSLASKIRDHARSIWTWGYLSMESKDEYYYEMEHKYPCLRYCEDHWKAHHVGQTIYLQWYRSYHENMQAANVKKEAKKRKIEDIDDTDTTHPGIEGDEMDDSSNSMLPHTSEDPQHSYKKSATSTPKELSIKDPLADVFDSNQKNPTQYRQFIVFDRVPDVNMMGQSSRPNDCMDGVEWTLPTAPPPAASEVSTLPTPPHAASEVSMLPAPSLALSEVSTLPAGPAPTLAASEVSTLPAPPPAALSAVSTLPAPPPALSAVSTLPAPPPDMSKVQTLITLPTAVPTTGMLQVQTLPTASPSAESESVVPTVSWPGNGEKKKAAKMQPKGICTARLEPATKVGYWQRECMERGMPAQGPSWNTWKQATGK</sequence>
<feature type="region of interest" description="Disordered" evidence="1">
    <location>
        <begin position="434"/>
        <end position="454"/>
    </location>
</feature>
<evidence type="ECO:0000313" key="3">
    <source>
        <dbReference type="Proteomes" id="UP000759537"/>
    </source>
</evidence>
<dbReference type="Proteomes" id="UP000759537">
    <property type="component" value="Unassembled WGS sequence"/>
</dbReference>
<name>A0A9P5N3S2_9AGAM</name>
<organism evidence="2 3">
    <name type="scientific">Russula ochroleuca</name>
    <dbReference type="NCBI Taxonomy" id="152965"/>
    <lineage>
        <taxon>Eukaryota</taxon>
        <taxon>Fungi</taxon>
        <taxon>Dikarya</taxon>
        <taxon>Basidiomycota</taxon>
        <taxon>Agaricomycotina</taxon>
        <taxon>Agaricomycetes</taxon>
        <taxon>Russulales</taxon>
        <taxon>Russulaceae</taxon>
        <taxon>Russula</taxon>
    </lineage>
</organism>
<protein>
    <submittedName>
        <fullName evidence="2">Uncharacterized protein</fullName>
    </submittedName>
</protein>
<proteinExistence type="predicted"/>
<reference evidence="2" key="2">
    <citation type="journal article" date="2020" name="Nat. Commun.">
        <title>Large-scale genome sequencing of mycorrhizal fungi provides insights into the early evolution of symbiotic traits.</title>
        <authorList>
            <person name="Miyauchi S."/>
            <person name="Kiss E."/>
            <person name="Kuo A."/>
            <person name="Drula E."/>
            <person name="Kohler A."/>
            <person name="Sanchez-Garcia M."/>
            <person name="Morin E."/>
            <person name="Andreopoulos B."/>
            <person name="Barry K.W."/>
            <person name="Bonito G."/>
            <person name="Buee M."/>
            <person name="Carver A."/>
            <person name="Chen C."/>
            <person name="Cichocki N."/>
            <person name="Clum A."/>
            <person name="Culley D."/>
            <person name="Crous P.W."/>
            <person name="Fauchery L."/>
            <person name="Girlanda M."/>
            <person name="Hayes R.D."/>
            <person name="Keri Z."/>
            <person name="LaButti K."/>
            <person name="Lipzen A."/>
            <person name="Lombard V."/>
            <person name="Magnuson J."/>
            <person name="Maillard F."/>
            <person name="Murat C."/>
            <person name="Nolan M."/>
            <person name="Ohm R.A."/>
            <person name="Pangilinan J."/>
            <person name="Pereira M.F."/>
            <person name="Perotto S."/>
            <person name="Peter M."/>
            <person name="Pfister S."/>
            <person name="Riley R."/>
            <person name="Sitrit Y."/>
            <person name="Stielow J.B."/>
            <person name="Szollosi G."/>
            <person name="Zifcakova L."/>
            <person name="Stursova M."/>
            <person name="Spatafora J.W."/>
            <person name="Tedersoo L."/>
            <person name="Vaario L.M."/>
            <person name="Yamada A."/>
            <person name="Yan M."/>
            <person name="Wang P."/>
            <person name="Xu J."/>
            <person name="Bruns T."/>
            <person name="Baldrian P."/>
            <person name="Vilgalys R."/>
            <person name="Dunand C."/>
            <person name="Henrissat B."/>
            <person name="Grigoriev I.V."/>
            <person name="Hibbett D."/>
            <person name="Nagy L.G."/>
            <person name="Martin F.M."/>
        </authorList>
    </citation>
    <scope>NUCLEOTIDE SEQUENCE</scope>
    <source>
        <strain evidence="2">Prilba</strain>
    </source>
</reference>